<sequence>MPLLRADKQFFDMRSDETTVYFWDMTGCQYRVTTNESNSSELVLYKDGEKPVTFRDLEGLGTYLLK</sequence>
<dbReference type="EMBL" id="WPIN01000019">
    <property type="protein sequence ID" value="MVM34954.1"/>
    <property type="molecule type" value="Genomic_DNA"/>
</dbReference>
<dbReference type="Proteomes" id="UP000436006">
    <property type="component" value="Unassembled WGS sequence"/>
</dbReference>
<protein>
    <submittedName>
        <fullName evidence="1">Uncharacterized protein</fullName>
    </submittedName>
</protein>
<evidence type="ECO:0000313" key="2">
    <source>
        <dbReference type="Proteomes" id="UP000436006"/>
    </source>
</evidence>
<dbReference type="AlphaFoldDB" id="A0A7K1SMD7"/>
<name>A0A7K1SMD7_9BACT</name>
<organism evidence="1 2">
    <name type="scientific">Spirosoma arboris</name>
    <dbReference type="NCBI Taxonomy" id="2682092"/>
    <lineage>
        <taxon>Bacteria</taxon>
        <taxon>Pseudomonadati</taxon>
        <taxon>Bacteroidota</taxon>
        <taxon>Cytophagia</taxon>
        <taxon>Cytophagales</taxon>
        <taxon>Cytophagaceae</taxon>
        <taxon>Spirosoma</taxon>
    </lineage>
</organism>
<reference evidence="1 2" key="1">
    <citation type="submission" date="2019-12" db="EMBL/GenBank/DDBJ databases">
        <title>Spirosoma sp. HMF4905 genome sequencing and assembly.</title>
        <authorList>
            <person name="Kang H."/>
            <person name="Cha I."/>
            <person name="Kim H."/>
            <person name="Joh K."/>
        </authorList>
    </citation>
    <scope>NUCLEOTIDE SEQUENCE [LARGE SCALE GENOMIC DNA]</scope>
    <source>
        <strain evidence="1 2">HMF4905</strain>
    </source>
</reference>
<proteinExistence type="predicted"/>
<keyword evidence="2" id="KW-1185">Reference proteome</keyword>
<dbReference type="RefSeq" id="WP_157589766.1">
    <property type="nucleotide sequence ID" value="NZ_WPIN01000019.1"/>
</dbReference>
<gene>
    <name evidence="1" type="ORF">GO755_33310</name>
</gene>
<evidence type="ECO:0000313" key="1">
    <source>
        <dbReference type="EMBL" id="MVM34954.1"/>
    </source>
</evidence>
<accession>A0A7K1SMD7</accession>
<comment type="caution">
    <text evidence="1">The sequence shown here is derived from an EMBL/GenBank/DDBJ whole genome shotgun (WGS) entry which is preliminary data.</text>
</comment>